<keyword evidence="1" id="KW-0479">Metal-binding</keyword>
<gene>
    <name evidence="6" type="ORF">FGIG_03059</name>
</gene>
<keyword evidence="3" id="KW-0106">Calcium</keyword>
<evidence type="ECO:0000256" key="1">
    <source>
        <dbReference type="ARBA" id="ARBA00022723"/>
    </source>
</evidence>
<keyword evidence="7" id="KW-1185">Reference proteome</keyword>
<keyword evidence="4" id="KW-1133">Transmembrane helix</keyword>
<evidence type="ECO:0000256" key="3">
    <source>
        <dbReference type="ARBA" id="ARBA00022837"/>
    </source>
</evidence>
<evidence type="ECO:0000256" key="2">
    <source>
        <dbReference type="ARBA" id="ARBA00022737"/>
    </source>
</evidence>
<dbReference type="GO" id="GO:0005509">
    <property type="term" value="F:calcium ion binding"/>
    <property type="evidence" value="ECO:0007669"/>
    <property type="project" value="TreeGrafter"/>
</dbReference>
<protein>
    <recommendedName>
        <fullName evidence="5">Multiple C2 domain-containing protein</fullName>
    </recommendedName>
</protein>
<feature type="domain" description="Multiple C2" evidence="5">
    <location>
        <begin position="169"/>
        <end position="267"/>
    </location>
</feature>
<comment type="caution">
    <text evidence="6">The sequence shown here is derived from an EMBL/GenBank/DDBJ whole genome shotgun (WGS) entry which is preliminary data.</text>
</comment>
<evidence type="ECO:0000313" key="6">
    <source>
        <dbReference type="EMBL" id="TPP62515.1"/>
    </source>
</evidence>
<dbReference type="GO" id="GO:0016020">
    <property type="term" value="C:membrane"/>
    <property type="evidence" value="ECO:0007669"/>
    <property type="project" value="TreeGrafter"/>
</dbReference>
<feature type="transmembrane region" description="Helical" evidence="4">
    <location>
        <begin position="226"/>
        <end position="255"/>
    </location>
</feature>
<dbReference type="AlphaFoldDB" id="A0A504YPG3"/>
<evidence type="ECO:0000256" key="4">
    <source>
        <dbReference type="SAM" id="Phobius"/>
    </source>
</evidence>
<proteinExistence type="predicted"/>
<dbReference type="Pfam" id="PF08372">
    <property type="entry name" value="PRT_C"/>
    <property type="match status" value="1"/>
</dbReference>
<dbReference type="EMBL" id="SUNJ01006755">
    <property type="protein sequence ID" value="TPP62515.1"/>
    <property type="molecule type" value="Genomic_DNA"/>
</dbReference>
<sequence length="298" mass="35286">MWAGFISSFVVLENWRPPVEVDNQIRIVIYIWSTATCIQRPYTKQPVRRGIKRLFCTASPDCIARTLSHFVLFCAHQPFHEFGWVWPPKNSPISDIYDVLEIGVLANHRGKWYILKDKKLRKPTRGAIRLESFVIYNPIRAAMRVFYPQEKPLVWVTSRIHLRDLIRKYVPDDFEEYVITDPCHKRRLKAKLAKAREVLETLQTFVDSVASTAERIDCLLRWQVPWLSLLFFLYLVFNTLLAYFVPVRYLLLFYVTKLFTNRLSNFKYIDFSAMSIISRVPNKLQRIGYREHHPKGTL</sequence>
<name>A0A504YPG3_FASGI</name>
<keyword evidence="4" id="KW-0472">Membrane</keyword>
<dbReference type="InterPro" id="IPR013583">
    <property type="entry name" value="MCTP_C"/>
</dbReference>
<dbReference type="STRING" id="46835.A0A504YPG3"/>
<organism evidence="6 7">
    <name type="scientific">Fasciola gigantica</name>
    <name type="common">Giant liver fluke</name>
    <dbReference type="NCBI Taxonomy" id="46835"/>
    <lineage>
        <taxon>Eukaryota</taxon>
        <taxon>Metazoa</taxon>
        <taxon>Spiralia</taxon>
        <taxon>Lophotrochozoa</taxon>
        <taxon>Platyhelminthes</taxon>
        <taxon>Trematoda</taxon>
        <taxon>Digenea</taxon>
        <taxon>Plagiorchiida</taxon>
        <taxon>Echinostomata</taxon>
        <taxon>Echinostomatoidea</taxon>
        <taxon>Fasciolidae</taxon>
        <taxon>Fasciola</taxon>
    </lineage>
</organism>
<accession>A0A504YPG3</accession>
<reference evidence="6 7" key="1">
    <citation type="submission" date="2019-04" db="EMBL/GenBank/DDBJ databases">
        <title>Annotation for the trematode Fasciola gigantica.</title>
        <authorList>
            <person name="Choi Y.-J."/>
        </authorList>
    </citation>
    <scope>NUCLEOTIDE SEQUENCE [LARGE SCALE GENOMIC DNA]</scope>
    <source>
        <strain evidence="6">Uganda_cow_1</strain>
    </source>
</reference>
<dbReference type="Proteomes" id="UP000316759">
    <property type="component" value="Unassembled WGS sequence"/>
</dbReference>
<dbReference type="OrthoDB" id="5973539at2759"/>
<evidence type="ECO:0000259" key="5">
    <source>
        <dbReference type="Pfam" id="PF08372"/>
    </source>
</evidence>
<dbReference type="PANTHER" id="PTHR45911:SF4">
    <property type="entry name" value="MULTIPLE C2 AND TRANSMEMBRANE DOMAIN-CONTAINING PROTEIN"/>
    <property type="match status" value="1"/>
</dbReference>
<keyword evidence="2" id="KW-0677">Repeat</keyword>
<keyword evidence="4" id="KW-0812">Transmembrane</keyword>
<evidence type="ECO:0000313" key="7">
    <source>
        <dbReference type="Proteomes" id="UP000316759"/>
    </source>
</evidence>
<dbReference type="PANTHER" id="PTHR45911">
    <property type="entry name" value="C2 DOMAIN-CONTAINING PROTEIN"/>
    <property type="match status" value="1"/>
</dbReference>